<dbReference type="KEGG" id="het:BBW65_00045"/>
<evidence type="ECO:0000313" key="3">
    <source>
        <dbReference type="Proteomes" id="UP000092884"/>
    </source>
</evidence>
<keyword evidence="3" id="KW-1185">Reference proteome</keyword>
<accession>A0A1B1U3H8</accession>
<gene>
    <name evidence="1" type="ORF">BBW65_00045</name>
    <name evidence="2" type="ORF">BBW65_07660</name>
</gene>
<dbReference type="EMBL" id="CP016503">
    <property type="protein sequence ID" value="ANV98679.1"/>
    <property type="molecule type" value="Genomic_DNA"/>
</dbReference>
<name>A0A1B1U3H8_9HELI</name>
<proteinExistence type="predicted"/>
<organism evidence="1 3">
    <name type="scientific">Helicobacter enhydrae</name>
    <dbReference type="NCBI Taxonomy" id="222136"/>
    <lineage>
        <taxon>Bacteria</taxon>
        <taxon>Pseudomonadati</taxon>
        <taxon>Campylobacterota</taxon>
        <taxon>Epsilonproteobacteria</taxon>
        <taxon>Campylobacterales</taxon>
        <taxon>Helicobacteraceae</taxon>
        <taxon>Helicobacter</taxon>
    </lineage>
</organism>
<dbReference type="KEGG" id="het:BBW65_07660"/>
<reference evidence="1" key="2">
    <citation type="submission" date="2016-07" db="EMBL/GenBank/DDBJ databases">
        <authorList>
            <person name="Mannion A."/>
            <person name="Shen Z."/>
            <person name="Fox J.G."/>
        </authorList>
    </citation>
    <scope>NUCLEOTIDE SEQUENCE</scope>
    <source>
        <strain evidence="1">MIT 01-6242</strain>
    </source>
</reference>
<evidence type="ECO:0000313" key="2">
    <source>
        <dbReference type="EMBL" id="ANV98679.1"/>
    </source>
</evidence>
<sequence length="67" mass="8111">MPLTSCAGFAKTHIKYRFPFSYKKHQVKLKNRFAMLEKFEMPQGDRYLKSVIKKCKLRYNKDNTKMF</sequence>
<dbReference type="Proteomes" id="UP000092884">
    <property type="component" value="Chromosome"/>
</dbReference>
<reference evidence="3" key="1">
    <citation type="submission" date="2016-07" db="EMBL/GenBank/DDBJ databases">
        <authorList>
            <person name="Florea S."/>
            <person name="Webb J.S."/>
            <person name="Jaromczyk J."/>
            <person name="Schardl C.L."/>
        </authorList>
    </citation>
    <scope>NUCLEOTIDE SEQUENCE [LARGE SCALE GENOMIC DNA]</scope>
    <source>
        <strain evidence="3">MIT 01-6242</strain>
    </source>
</reference>
<dbReference type="AlphaFoldDB" id="A0A1B1U3H8"/>
<evidence type="ECO:0000313" key="1">
    <source>
        <dbReference type="EMBL" id="ANV97311.1"/>
    </source>
</evidence>
<dbReference type="EMBL" id="CP016503">
    <property type="protein sequence ID" value="ANV97311.1"/>
    <property type="molecule type" value="Genomic_DNA"/>
</dbReference>
<protein>
    <submittedName>
        <fullName evidence="1">Uncharacterized protein</fullName>
    </submittedName>
</protein>